<protein>
    <submittedName>
        <fullName evidence="3">Uncharacterized protein YkwD</fullName>
    </submittedName>
</protein>
<evidence type="ECO:0000313" key="3">
    <source>
        <dbReference type="EMBL" id="NYI40568.1"/>
    </source>
</evidence>
<dbReference type="SMART" id="SM00198">
    <property type="entry name" value="SCP"/>
    <property type="match status" value="1"/>
</dbReference>
<sequence>MTKRRKPDEGVEAEAERAPERRRRKRRLIWPLVLASALAASSWTIAQAATLPPLPVAEAAAHGPVADAAQAPIDAVVPTAGPVASAQPAPFGPQLEVILPPPPPPPPPASSGQRSSPQQKQAAAAALTTTQYCDGKYGATTSASTPQGLLTAANAERANFGLAPLSWSGTLAQSAQDWSNTMAGNYDPTNPGAAMGHGMVPSPGGQNVAAAWTSGSMSQATAIATAHSGWMASPGHCENILRASFTSMGAGTAEAGSGKAWYTTVDFQ</sequence>
<feature type="region of interest" description="Disordered" evidence="1">
    <location>
        <begin position="84"/>
        <end position="127"/>
    </location>
</feature>
<dbReference type="PANTHER" id="PTHR31157:SF1">
    <property type="entry name" value="SCP DOMAIN-CONTAINING PROTEIN"/>
    <property type="match status" value="1"/>
</dbReference>
<dbReference type="SUPFAM" id="SSF55797">
    <property type="entry name" value="PR-1-like"/>
    <property type="match status" value="1"/>
</dbReference>
<dbReference type="EMBL" id="JACBZO010000001">
    <property type="protein sequence ID" value="NYI40568.1"/>
    <property type="molecule type" value="Genomic_DNA"/>
</dbReference>
<organism evidence="3 4">
    <name type="scientific">Demequina lutea</name>
    <dbReference type="NCBI Taxonomy" id="431489"/>
    <lineage>
        <taxon>Bacteria</taxon>
        <taxon>Bacillati</taxon>
        <taxon>Actinomycetota</taxon>
        <taxon>Actinomycetes</taxon>
        <taxon>Micrococcales</taxon>
        <taxon>Demequinaceae</taxon>
        <taxon>Demequina</taxon>
    </lineage>
</organism>
<dbReference type="RefSeq" id="WP_062074647.1">
    <property type="nucleotide sequence ID" value="NZ_BBRC01000003.1"/>
</dbReference>
<name>A0A7Y9ZAA5_9MICO</name>
<dbReference type="PANTHER" id="PTHR31157">
    <property type="entry name" value="SCP DOMAIN-CONTAINING PROTEIN"/>
    <property type="match status" value="1"/>
</dbReference>
<dbReference type="Pfam" id="PF00188">
    <property type="entry name" value="CAP"/>
    <property type="match status" value="1"/>
</dbReference>
<dbReference type="CDD" id="cd05379">
    <property type="entry name" value="CAP_bacterial"/>
    <property type="match status" value="1"/>
</dbReference>
<keyword evidence="4" id="KW-1185">Reference proteome</keyword>
<dbReference type="AlphaFoldDB" id="A0A7Y9ZAA5"/>
<feature type="compositionally biased region" description="Pro residues" evidence="1">
    <location>
        <begin position="99"/>
        <end position="109"/>
    </location>
</feature>
<dbReference type="Gene3D" id="3.40.33.10">
    <property type="entry name" value="CAP"/>
    <property type="match status" value="1"/>
</dbReference>
<evidence type="ECO:0000256" key="1">
    <source>
        <dbReference type="SAM" id="MobiDB-lite"/>
    </source>
</evidence>
<feature type="domain" description="SCP" evidence="2">
    <location>
        <begin position="144"/>
        <end position="267"/>
    </location>
</feature>
<comment type="caution">
    <text evidence="3">The sequence shown here is derived from an EMBL/GenBank/DDBJ whole genome shotgun (WGS) entry which is preliminary data.</text>
</comment>
<dbReference type="Proteomes" id="UP000547973">
    <property type="component" value="Unassembled WGS sequence"/>
</dbReference>
<proteinExistence type="predicted"/>
<accession>A0A7Y9ZAA5</accession>
<feature type="compositionally biased region" description="Basic and acidic residues" evidence="1">
    <location>
        <begin position="1"/>
        <end position="19"/>
    </location>
</feature>
<feature type="compositionally biased region" description="Low complexity" evidence="1">
    <location>
        <begin position="118"/>
        <end position="127"/>
    </location>
</feature>
<reference evidence="3 4" key="1">
    <citation type="submission" date="2020-07" db="EMBL/GenBank/DDBJ databases">
        <title>Sequencing the genomes of 1000 actinobacteria strains.</title>
        <authorList>
            <person name="Klenk H.-P."/>
        </authorList>
    </citation>
    <scope>NUCLEOTIDE SEQUENCE [LARGE SCALE GENOMIC DNA]</scope>
    <source>
        <strain evidence="3 4">DSM 19970</strain>
    </source>
</reference>
<dbReference type="InterPro" id="IPR014044">
    <property type="entry name" value="CAP_dom"/>
</dbReference>
<dbReference type="InterPro" id="IPR035940">
    <property type="entry name" value="CAP_sf"/>
</dbReference>
<evidence type="ECO:0000259" key="2">
    <source>
        <dbReference type="SMART" id="SM00198"/>
    </source>
</evidence>
<evidence type="ECO:0000313" key="4">
    <source>
        <dbReference type="Proteomes" id="UP000547973"/>
    </source>
</evidence>
<gene>
    <name evidence="3" type="ORF">BKA03_000687</name>
</gene>
<feature type="region of interest" description="Disordered" evidence="1">
    <location>
        <begin position="1"/>
        <end position="26"/>
    </location>
</feature>